<dbReference type="SUPFAM" id="SSF52540">
    <property type="entry name" value="P-loop containing nucleoside triphosphate hydrolases"/>
    <property type="match status" value="1"/>
</dbReference>
<organism evidence="2 3">
    <name type="scientific">Clostridium perfringens E str. JGS1987</name>
    <dbReference type="NCBI Taxonomy" id="451755"/>
    <lineage>
        <taxon>Bacteria</taxon>
        <taxon>Bacillati</taxon>
        <taxon>Bacillota</taxon>
        <taxon>Clostridia</taxon>
        <taxon>Eubacteriales</taxon>
        <taxon>Clostridiaceae</taxon>
        <taxon>Clostridium</taxon>
    </lineage>
</organism>
<feature type="domain" description="IstB-like ATP-binding" evidence="1">
    <location>
        <begin position="54"/>
        <end position="202"/>
    </location>
</feature>
<dbReference type="CDD" id="cd00009">
    <property type="entry name" value="AAA"/>
    <property type="match status" value="1"/>
</dbReference>
<dbReference type="GO" id="GO:0005524">
    <property type="term" value="F:ATP binding"/>
    <property type="evidence" value="ECO:0007669"/>
    <property type="project" value="InterPro"/>
</dbReference>
<dbReference type="EMBL" id="ABDW01000031">
    <property type="protein sequence ID" value="EDT13968.1"/>
    <property type="molecule type" value="Genomic_DNA"/>
</dbReference>
<gene>
    <name evidence="2" type="ORF">AC3_1824</name>
</gene>
<dbReference type="PANTHER" id="PTHR30050:SF10">
    <property type="entry name" value="PHAGE-LIKE ELEMENT PBSX PROTEIN XKDC"/>
    <property type="match status" value="1"/>
</dbReference>
<sequence>MTKSSMAYKCPKCKDTGWILIERAHAQPLATRCTCQFENNVERAWKEFGLDPNQVKTIAEFETLNNKLLENIKTKVLNYASNFDKGENEWFLFMGQPGAGKTHLATGLGAILFKDKKRQVIYMPYTEAIQGLKGTAKDYDKYITLLEKYKNAEVLVIDDLFKDKVKNGQIIAQLNEIDMKHIYPLLNYRYYKNLATIISTECDIAMLEILDKALAGRIVERAGRNMVIFRGADLDYRFKNLRRKKSE</sequence>
<evidence type="ECO:0000313" key="2">
    <source>
        <dbReference type="EMBL" id="EDT13968.1"/>
    </source>
</evidence>
<dbReference type="Proteomes" id="UP000005337">
    <property type="component" value="Unassembled WGS sequence"/>
</dbReference>
<dbReference type="Gene3D" id="3.40.50.300">
    <property type="entry name" value="P-loop containing nucleotide triphosphate hydrolases"/>
    <property type="match status" value="1"/>
</dbReference>
<dbReference type="RefSeq" id="WP_003465421.1">
    <property type="nucleotide sequence ID" value="NZ_ABDW01000031.1"/>
</dbReference>
<proteinExistence type="predicted"/>
<protein>
    <submittedName>
        <fullName evidence="2">Phage protein</fullName>
    </submittedName>
</protein>
<dbReference type="Pfam" id="PF01695">
    <property type="entry name" value="IstB_IS21"/>
    <property type="match status" value="1"/>
</dbReference>
<name>B1BWB8_CLOPF</name>
<dbReference type="InterPro" id="IPR002611">
    <property type="entry name" value="IstB_ATP-bd"/>
</dbReference>
<accession>B1BWB8</accession>
<reference evidence="2 3" key="1">
    <citation type="submission" date="2007-07" db="EMBL/GenBank/DDBJ databases">
        <title>Annotation of Clostridium perfringens E str. JGS1987.</title>
        <authorList>
            <person name="Paulsen I."/>
            <person name="Sebastian Y."/>
        </authorList>
    </citation>
    <scope>NUCLEOTIDE SEQUENCE [LARGE SCALE GENOMIC DNA]</scope>
    <source>
        <strain evidence="3">E str. JGS1987</strain>
    </source>
</reference>
<evidence type="ECO:0000313" key="3">
    <source>
        <dbReference type="Proteomes" id="UP000005337"/>
    </source>
</evidence>
<comment type="caution">
    <text evidence="2">The sequence shown here is derived from an EMBL/GenBank/DDBJ whole genome shotgun (WGS) entry which is preliminary data.</text>
</comment>
<dbReference type="InterPro" id="IPR027417">
    <property type="entry name" value="P-loop_NTPase"/>
</dbReference>
<evidence type="ECO:0000259" key="1">
    <source>
        <dbReference type="Pfam" id="PF01695"/>
    </source>
</evidence>
<dbReference type="AlphaFoldDB" id="B1BWB8"/>
<dbReference type="PANTHER" id="PTHR30050">
    <property type="entry name" value="CHROMOSOMAL REPLICATION INITIATOR PROTEIN DNAA"/>
    <property type="match status" value="1"/>
</dbReference>
<dbReference type="GO" id="GO:0006260">
    <property type="term" value="P:DNA replication"/>
    <property type="evidence" value="ECO:0007669"/>
    <property type="project" value="TreeGrafter"/>
</dbReference>